<feature type="compositionally biased region" description="Basic and acidic residues" evidence="11">
    <location>
        <begin position="340"/>
        <end position="360"/>
    </location>
</feature>
<name>A0A026VXN1_OOCBI</name>
<keyword evidence="6" id="KW-0009">Actin-binding</keyword>
<comment type="similarity">
    <text evidence="2">Belongs to the WD repeat ARPC1 family.</text>
</comment>
<evidence type="ECO:0000313" key="12">
    <source>
        <dbReference type="EMBL" id="EZA48435.1"/>
    </source>
</evidence>
<keyword evidence="5" id="KW-0677">Repeat</keyword>
<comment type="subcellular location">
    <subcellularLocation>
        <location evidence="1">Cytoplasm</location>
        <location evidence="1">Cytoskeleton</location>
    </subcellularLocation>
</comment>
<dbReference type="PANTHER" id="PTHR10709">
    <property type="entry name" value="ACTIN-RELATED PROTEIN 2/3 COMPLEX SUBUNIT 1"/>
    <property type="match status" value="1"/>
</dbReference>
<dbReference type="GO" id="GO:0051015">
    <property type="term" value="F:actin filament binding"/>
    <property type="evidence" value="ECO:0007669"/>
    <property type="project" value="TreeGrafter"/>
</dbReference>
<accession>A0A026VXN1</accession>
<evidence type="ECO:0000256" key="8">
    <source>
        <dbReference type="ARBA" id="ARBA00041244"/>
    </source>
</evidence>
<reference evidence="12 13" key="1">
    <citation type="journal article" date="2014" name="Curr. Biol.">
        <title>The genome of the clonal raider ant Cerapachys biroi.</title>
        <authorList>
            <person name="Oxley P.R."/>
            <person name="Ji L."/>
            <person name="Fetter-Pruneda I."/>
            <person name="McKenzie S.K."/>
            <person name="Li C."/>
            <person name="Hu H."/>
            <person name="Zhang G."/>
            <person name="Kronauer D.J."/>
        </authorList>
    </citation>
    <scope>NUCLEOTIDE SEQUENCE [LARGE SCALE GENOMIC DNA]</scope>
</reference>
<dbReference type="InterPro" id="IPR036322">
    <property type="entry name" value="WD40_repeat_dom_sf"/>
</dbReference>
<evidence type="ECO:0000256" key="10">
    <source>
        <dbReference type="PROSITE-ProRule" id="PRU00221"/>
    </source>
</evidence>
<dbReference type="OMA" id="ELKEHNW"/>
<dbReference type="PANTHER" id="PTHR10709:SF2">
    <property type="entry name" value="ACTIN-RELATED PROTEIN 2_3 COMPLEX SUBUNIT"/>
    <property type="match status" value="1"/>
</dbReference>
<organism evidence="12 13">
    <name type="scientific">Ooceraea biroi</name>
    <name type="common">Clonal raider ant</name>
    <name type="synonym">Cerapachys biroi</name>
    <dbReference type="NCBI Taxonomy" id="2015173"/>
    <lineage>
        <taxon>Eukaryota</taxon>
        <taxon>Metazoa</taxon>
        <taxon>Ecdysozoa</taxon>
        <taxon>Arthropoda</taxon>
        <taxon>Hexapoda</taxon>
        <taxon>Insecta</taxon>
        <taxon>Pterygota</taxon>
        <taxon>Neoptera</taxon>
        <taxon>Endopterygota</taxon>
        <taxon>Hymenoptera</taxon>
        <taxon>Apocrita</taxon>
        <taxon>Aculeata</taxon>
        <taxon>Formicoidea</taxon>
        <taxon>Formicidae</taxon>
        <taxon>Dorylinae</taxon>
        <taxon>Ooceraea</taxon>
    </lineage>
</organism>
<evidence type="ECO:0000256" key="2">
    <source>
        <dbReference type="ARBA" id="ARBA00006260"/>
    </source>
</evidence>
<evidence type="ECO:0000256" key="9">
    <source>
        <dbReference type="ARBA" id="ARBA00041789"/>
    </source>
</evidence>
<dbReference type="InterPro" id="IPR017383">
    <property type="entry name" value="ARPC1"/>
</dbReference>
<dbReference type="InterPro" id="IPR015943">
    <property type="entry name" value="WD40/YVTN_repeat-like_dom_sf"/>
</dbReference>
<evidence type="ECO:0000256" key="1">
    <source>
        <dbReference type="ARBA" id="ARBA00004245"/>
    </source>
</evidence>
<protein>
    <recommendedName>
        <fullName evidence="8">Arp2/3 complex 41 kDa subunit</fullName>
    </recommendedName>
    <alternativeName>
        <fullName evidence="9">p41-ARC</fullName>
    </alternativeName>
</protein>
<dbReference type="Proteomes" id="UP000053097">
    <property type="component" value="Unassembled WGS sequence"/>
</dbReference>
<dbReference type="GO" id="GO:0034314">
    <property type="term" value="P:Arp2/3 complex-mediated actin nucleation"/>
    <property type="evidence" value="ECO:0007669"/>
    <property type="project" value="InterPro"/>
</dbReference>
<feature type="repeat" description="WD" evidence="10">
    <location>
        <begin position="49"/>
        <end position="80"/>
    </location>
</feature>
<keyword evidence="7" id="KW-0206">Cytoskeleton</keyword>
<keyword evidence="3" id="KW-0963">Cytoplasm</keyword>
<proteinExistence type="inferred from homology"/>
<dbReference type="PROSITE" id="PS50294">
    <property type="entry name" value="WD_REPEATS_REGION"/>
    <property type="match status" value="1"/>
</dbReference>
<dbReference type="PROSITE" id="PS50082">
    <property type="entry name" value="WD_REPEATS_2"/>
    <property type="match status" value="1"/>
</dbReference>
<dbReference type="SMART" id="SM00320">
    <property type="entry name" value="WD40"/>
    <property type="match status" value="4"/>
</dbReference>
<evidence type="ECO:0000313" key="13">
    <source>
        <dbReference type="Proteomes" id="UP000053097"/>
    </source>
</evidence>
<evidence type="ECO:0000256" key="5">
    <source>
        <dbReference type="ARBA" id="ARBA00022737"/>
    </source>
</evidence>
<evidence type="ECO:0000256" key="3">
    <source>
        <dbReference type="ARBA" id="ARBA00022490"/>
    </source>
</evidence>
<keyword evidence="4 10" id="KW-0853">WD repeat</keyword>
<dbReference type="OrthoDB" id="406844at2759"/>
<dbReference type="STRING" id="2015173.A0A026VXN1"/>
<keyword evidence="13" id="KW-1185">Reference proteome</keyword>
<dbReference type="Pfam" id="PF00400">
    <property type="entry name" value="WD40"/>
    <property type="match status" value="2"/>
</dbReference>
<dbReference type="EMBL" id="KK107622">
    <property type="protein sequence ID" value="EZA48435.1"/>
    <property type="molecule type" value="Genomic_DNA"/>
</dbReference>
<dbReference type="GO" id="GO:0005885">
    <property type="term" value="C:Arp2/3 protein complex"/>
    <property type="evidence" value="ECO:0007669"/>
    <property type="project" value="InterPro"/>
</dbReference>
<gene>
    <name evidence="12" type="ORF">X777_13733</name>
</gene>
<evidence type="ECO:0000256" key="11">
    <source>
        <dbReference type="SAM" id="MobiDB-lite"/>
    </source>
</evidence>
<feature type="region of interest" description="Disordered" evidence="11">
    <location>
        <begin position="333"/>
        <end position="371"/>
    </location>
</feature>
<evidence type="ECO:0000256" key="4">
    <source>
        <dbReference type="ARBA" id="ARBA00022574"/>
    </source>
</evidence>
<dbReference type="InterPro" id="IPR001680">
    <property type="entry name" value="WD40_rpt"/>
</dbReference>
<dbReference type="Gene3D" id="2.130.10.10">
    <property type="entry name" value="YVTN repeat-like/Quinoprotein amine dehydrogenase"/>
    <property type="match status" value="1"/>
</dbReference>
<dbReference type="SUPFAM" id="SSF50978">
    <property type="entry name" value="WD40 repeat-like"/>
    <property type="match status" value="1"/>
</dbReference>
<sequence>MTEVHNFGVDAISCHAWNRDKTEVAICANNNEIQVHQRTSSSWKLLETLEEHHMAVMGIDWAPKTNRIVTCSADKNAYVWTQKEDGKWDPAWVLLRINRAATCVKWSPLENKFAVGSGGRIIAVCYFVSENNWWLCKHIKRPLRSTVTTVDWHPDNKVLVAGSTDYKVRVFSAFISDMEDAPGTSSWGQSNALGTLLAEFPNTPHGGGWIHSVVFSPCGNKICWVSHNSSICVADATKGNAVVRLYTEHLPFLSCIWIGSSNIVAAVTSAAQLSTDPSQAGLRHTNRTLLPALAGAQLYADVVLRRRQRADLLRVEAGQHAEEGDRRLVRHAEVPVARSASEERDERQRPRQRAPEHDQLHPPGVRSRVQHEQLRRATRNLGLEAFREFHRWSQDNVSAR</sequence>
<evidence type="ECO:0000256" key="7">
    <source>
        <dbReference type="ARBA" id="ARBA00023212"/>
    </source>
</evidence>
<evidence type="ECO:0000256" key="6">
    <source>
        <dbReference type="ARBA" id="ARBA00023203"/>
    </source>
</evidence>
<dbReference type="AlphaFoldDB" id="A0A026VXN1"/>